<proteinExistence type="predicted"/>
<reference evidence="1 2" key="1">
    <citation type="submission" date="2018-06" db="EMBL/GenBank/DDBJ databases">
        <title>Bacteria isolated from soil of Wuhan.</title>
        <authorList>
            <person name="Wei X."/>
            <person name="Chunhua H."/>
        </authorList>
    </citation>
    <scope>NUCLEOTIDE SEQUENCE [LARGE SCALE GENOMIC DNA]</scope>
    <source>
        <strain evidence="2">xwS2</strain>
    </source>
</reference>
<evidence type="ECO:0000313" key="1">
    <source>
        <dbReference type="EMBL" id="RWU24958.1"/>
    </source>
</evidence>
<gene>
    <name evidence="1" type="ORF">DM813_04230</name>
</gene>
<dbReference type="EMBL" id="QJRG01000034">
    <property type="protein sequence ID" value="RWU24958.1"/>
    <property type="molecule type" value="Genomic_DNA"/>
</dbReference>
<organism evidence="1 2">
    <name type="scientific">Pseudomonas alkylphenolica</name>
    <dbReference type="NCBI Taxonomy" id="237609"/>
    <lineage>
        <taxon>Bacteria</taxon>
        <taxon>Pseudomonadati</taxon>
        <taxon>Pseudomonadota</taxon>
        <taxon>Gammaproteobacteria</taxon>
        <taxon>Pseudomonadales</taxon>
        <taxon>Pseudomonadaceae</taxon>
        <taxon>Pseudomonas</taxon>
    </lineage>
</organism>
<sequence>MQDGFTARANDRVVLMYDVNAEFNGVLISAKANHWNQFDLDNQWVGYWVHAKENTWLRYTLRNQWYGFTT</sequence>
<dbReference type="Proteomes" id="UP000288983">
    <property type="component" value="Unassembled WGS sequence"/>
</dbReference>
<comment type="caution">
    <text evidence="1">The sequence shown here is derived from an EMBL/GenBank/DDBJ whole genome shotgun (WGS) entry which is preliminary data.</text>
</comment>
<evidence type="ECO:0000313" key="2">
    <source>
        <dbReference type="Proteomes" id="UP000288983"/>
    </source>
</evidence>
<name>A0A443ZVJ6_9PSED</name>
<protein>
    <submittedName>
        <fullName evidence="1">Uncharacterized protein</fullName>
    </submittedName>
</protein>
<accession>A0A443ZVJ6</accession>
<dbReference type="AlphaFoldDB" id="A0A443ZVJ6"/>